<protein>
    <recommendedName>
        <fullName evidence="1">Reverse transcriptase domain-containing protein</fullName>
    </recommendedName>
</protein>
<gene>
    <name evidence="2" type="primary">LOC107819114</name>
</gene>
<feature type="domain" description="Reverse transcriptase" evidence="1">
    <location>
        <begin position="148"/>
        <end position="271"/>
    </location>
</feature>
<dbReference type="AlphaFoldDB" id="A0A1S4CHN4"/>
<proteinExistence type="predicted"/>
<dbReference type="PANTHER" id="PTHR46890">
    <property type="entry name" value="NON-LTR RETROLELEMENT REVERSE TRANSCRIPTASE-LIKE PROTEIN-RELATED"/>
    <property type="match status" value="1"/>
</dbReference>
<dbReference type="SUPFAM" id="SSF56672">
    <property type="entry name" value="DNA/RNA polymerases"/>
    <property type="match status" value="1"/>
</dbReference>
<dbReference type="PANTHER" id="PTHR46890:SF48">
    <property type="entry name" value="RNA-DIRECTED DNA POLYMERASE"/>
    <property type="match status" value="1"/>
</dbReference>
<dbReference type="KEGG" id="nta:107819114"/>
<dbReference type="OMA" id="WISIGDE"/>
<name>A0A1S4CHN4_TOBAC</name>
<dbReference type="InterPro" id="IPR043502">
    <property type="entry name" value="DNA/RNA_pol_sf"/>
</dbReference>
<dbReference type="InterPro" id="IPR052343">
    <property type="entry name" value="Retrotransposon-Effector_Assoc"/>
</dbReference>
<dbReference type="InterPro" id="IPR000477">
    <property type="entry name" value="RT_dom"/>
</dbReference>
<organism evidence="2">
    <name type="scientific">Nicotiana tabacum</name>
    <name type="common">Common tobacco</name>
    <dbReference type="NCBI Taxonomy" id="4097"/>
    <lineage>
        <taxon>Eukaryota</taxon>
        <taxon>Viridiplantae</taxon>
        <taxon>Streptophyta</taxon>
        <taxon>Embryophyta</taxon>
        <taxon>Tracheophyta</taxon>
        <taxon>Spermatophyta</taxon>
        <taxon>Magnoliopsida</taxon>
        <taxon>eudicotyledons</taxon>
        <taxon>Gunneridae</taxon>
        <taxon>Pentapetalae</taxon>
        <taxon>asterids</taxon>
        <taxon>lamiids</taxon>
        <taxon>Solanales</taxon>
        <taxon>Solanaceae</taxon>
        <taxon>Nicotianoideae</taxon>
        <taxon>Nicotianeae</taxon>
        <taxon>Nicotiana</taxon>
    </lineage>
</organism>
<dbReference type="OrthoDB" id="1305330at2759"/>
<reference evidence="2" key="1">
    <citation type="submission" date="2025-08" db="UniProtKB">
        <authorList>
            <consortium name="RefSeq"/>
        </authorList>
    </citation>
    <scope>IDENTIFICATION</scope>
</reference>
<dbReference type="STRING" id="4097.A0A1S4CHN4"/>
<sequence length="284" mass="31884">MGEESICKQKSRVQWPKLGDSNSAYFFASIKNKRAQNHIKSLASATGEIIQSEKGIEEEILGFYKNLLGAANPTLPAIQLDFIRRGSIISRAQQLQLIRPFTRKEVWQALQGIGDNKAPGIDGFNSLFFKKAWISIGDEHTPGIMDSLIDESQEVFVPGKVITDNIILSYELVKGYGRKGVSPRCIIKIDMQKAYDSIEWLFLEQVLNDMNFPEIFVRWIMVCISTVSYSIVINGKSSAPFTAKRGVRQGDPLSPFLFVIAMDYLSRLLKTLKDNITTLKPAQS</sequence>
<accession>A0A1S4CHN4</accession>
<dbReference type="RefSeq" id="XP_016500683.1">
    <property type="nucleotide sequence ID" value="XM_016645197.1"/>
</dbReference>
<dbReference type="Pfam" id="PF00078">
    <property type="entry name" value="RVT_1"/>
    <property type="match status" value="1"/>
</dbReference>
<evidence type="ECO:0000313" key="2">
    <source>
        <dbReference type="RefSeq" id="XP_016500683.1"/>
    </source>
</evidence>
<evidence type="ECO:0000259" key="1">
    <source>
        <dbReference type="Pfam" id="PF00078"/>
    </source>
</evidence>
<dbReference type="PaxDb" id="4097-A0A1S4CHN4"/>